<dbReference type="Proteomes" id="UP001458880">
    <property type="component" value="Unassembled WGS sequence"/>
</dbReference>
<sequence length="75" mass="8470">MRTTYFIFVLAVLVCLSSWTIAKSVSTQQDKDSKPVIDNNITIILDDRFLVNAPANLVCPTNQRPFNGRCVPVWN</sequence>
<keyword evidence="1" id="KW-0732">Signal</keyword>
<feature type="chain" id="PRO_5043620779" evidence="1">
    <location>
        <begin position="23"/>
        <end position="75"/>
    </location>
</feature>
<proteinExistence type="predicted"/>
<evidence type="ECO:0000256" key="1">
    <source>
        <dbReference type="SAM" id="SignalP"/>
    </source>
</evidence>
<reference evidence="2 3" key="1">
    <citation type="journal article" date="2024" name="BMC Genomics">
        <title>De novo assembly and annotation of Popillia japonica's genome with initial clues to its potential as an invasive pest.</title>
        <authorList>
            <person name="Cucini C."/>
            <person name="Boschi S."/>
            <person name="Funari R."/>
            <person name="Cardaioli E."/>
            <person name="Iannotti N."/>
            <person name="Marturano G."/>
            <person name="Paoli F."/>
            <person name="Bruttini M."/>
            <person name="Carapelli A."/>
            <person name="Frati F."/>
            <person name="Nardi F."/>
        </authorList>
    </citation>
    <scope>NUCLEOTIDE SEQUENCE [LARGE SCALE GENOMIC DNA]</scope>
    <source>
        <strain evidence="2">DMR45628</strain>
    </source>
</reference>
<keyword evidence="3" id="KW-1185">Reference proteome</keyword>
<accession>A0AAW1JC65</accession>
<evidence type="ECO:0000313" key="2">
    <source>
        <dbReference type="EMBL" id="KAK9700832.1"/>
    </source>
</evidence>
<comment type="caution">
    <text evidence="2">The sequence shown here is derived from an EMBL/GenBank/DDBJ whole genome shotgun (WGS) entry which is preliminary data.</text>
</comment>
<dbReference type="EMBL" id="JASPKY010000429">
    <property type="protein sequence ID" value="KAK9700832.1"/>
    <property type="molecule type" value="Genomic_DNA"/>
</dbReference>
<feature type="signal peptide" evidence="1">
    <location>
        <begin position="1"/>
        <end position="22"/>
    </location>
</feature>
<protein>
    <submittedName>
        <fullName evidence="2">Uncharacterized protein</fullName>
    </submittedName>
</protein>
<evidence type="ECO:0000313" key="3">
    <source>
        <dbReference type="Proteomes" id="UP001458880"/>
    </source>
</evidence>
<name>A0AAW1JC65_POPJA</name>
<organism evidence="2 3">
    <name type="scientific">Popillia japonica</name>
    <name type="common">Japanese beetle</name>
    <dbReference type="NCBI Taxonomy" id="7064"/>
    <lineage>
        <taxon>Eukaryota</taxon>
        <taxon>Metazoa</taxon>
        <taxon>Ecdysozoa</taxon>
        <taxon>Arthropoda</taxon>
        <taxon>Hexapoda</taxon>
        <taxon>Insecta</taxon>
        <taxon>Pterygota</taxon>
        <taxon>Neoptera</taxon>
        <taxon>Endopterygota</taxon>
        <taxon>Coleoptera</taxon>
        <taxon>Polyphaga</taxon>
        <taxon>Scarabaeiformia</taxon>
        <taxon>Scarabaeidae</taxon>
        <taxon>Rutelinae</taxon>
        <taxon>Popillia</taxon>
    </lineage>
</organism>
<gene>
    <name evidence="2" type="ORF">QE152_g31000</name>
</gene>
<dbReference type="AlphaFoldDB" id="A0AAW1JC65"/>